<proteinExistence type="predicted"/>
<sequence length="768" mass="88249">MAKRSLQASEEGIRKAKQAFKRKGWTQEYLAAEVSLETRQPIWKFFTGKPVDRHVFNDICFVLELDPLEIIQKPNINEYTSLDTPADTTLDIHALVQKLRSVYHEKIQAQCGTLHLLDIARPINLNELYVDVNIFEELTSKRWLEIIDLHRLDTDEFKRFGLSQSPQELISGLDLVIKYSKLMLLGKPGSGKTTFLQSIAISCIQGIILPDYLPIFITLKNFAEDIQGRNQISFLNYLHEYFINFGISEQEMATLFSHGKALILLDGLDEVLKEDSGKIINIIRKFSDKYYKNKIVIACRIASYYYNFPGFTEVEIADFNKPQIAEFTEKWFLAVARNSPAEAQTLAHKFIQKLELVENLQILELVTTPLLLNLICLVFKSMQDFPANRCELYKQALDLLLVRWDETRSIKRDRVYRDLSLLHKIKLLSHIAAVSLNQGDYFLPETKMRQLIADYLRYLPDAATDADALELESVAVLKAIAAQHGLLIERTRGIYSFSHLIFQEYFAAREIITNPNTQNLQEFVNRLGKKHWRNVFLLSVEMLNPADTLLQLMKQKIDNLATSNAKLHDFLIWLGHKSSIVDTFYHVASVRAFYFTIALPPEHPLACNQDLAMSLDRRLALNLALDLGLDLALIHALTVSLAITADIFFQRFSALSLALDLRHLLTDKPSLQKSLQELKNQLPLPSKGREALKIWWQANGKAWTGELRTLIICTRQIGHDWEFNEQDLEQLQYYWDANKLVLDCLNSGSNVTPNVRDCIKENLFLIYG</sequence>
<dbReference type="InterPro" id="IPR027417">
    <property type="entry name" value="P-loop_NTPase"/>
</dbReference>
<dbReference type="GO" id="GO:0016301">
    <property type="term" value="F:kinase activity"/>
    <property type="evidence" value="ECO:0007669"/>
    <property type="project" value="UniProtKB-KW"/>
</dbReference>
<keyword evidence="2" id="KW-0808">Transferase</keyword>
<feature type="domain" description="NACHT" evidence="1">
    <location>
        <begin position="180"/>
        <end position="300"/>
    </location>
</feature>
<dbReference type="PANTHER" id="PTHR46844:SF1">
    <property type="entry name" value="SLR5058 PROTEIN"/>
    <property type="match status" value="1"/>
</dbReference>
<dbReference type="InterPro" id="IPR007111">
    <property type="entry name" value="NACHT_NTPase"/>
</dbReference>
<comment type="caution">
    <text evidence="2">The sequence shown here is derived from an EMBL/GenBank/DDBJ whole genome shotgun (WGS) entry which is preliminary data.</text>
</comment>
<reference evidence="2" key="1">
    <citation type="submission" date="2016-04" db="EMBL/GenBank/DDBJ databases">
        <authorList>
            <person name="Tabuchi Yagui T.R."/>
        </authorList>
    </citation>
    <scope>NUCLEOTIDE SEQUENCE [LARGE SCALE GENOMIC DNA]</scope>
    <source>
        <strain evidence="2">NIES-26</strain>
    </source>
</reference>
<dbReference type="Gene3D" id="3.40.50.300">
    <property type="entry name" value="P-loop containing nucleotide triphosphate hydrolases"/>
    <property type="match status" value="1"/>
</dbReference>
<evidence type="ECO:0000259" key="1">
    <source>
        <dbReference type="PROSITE" id="PS50837"/>
    </source>
</evidence>
<keyword evidence="2" id="KW-0418">Kinase</keyword>
<dbReference type="AlphaFoldDB" id="A0A367QKY1"/>
<dbReference type="Proteomes" id="UP000252107">
    <property type="component" value="Unassembled WGS sequence"/>
</dbReference>
<dbReference type="PROSITE" id="PS50837">
    <property type="entry name" value="NACHT"/>
    <property type="match status" value="1"/>
</dbReference>
<dbReference type="EMBL" id="LXQD01000317">
    <property type="protein sequence ID" value="RCJ24858.1"/>
    <property type="molecule type" value="Genomic_DNA"/>
</dbReference>
<keyword evidence="3" id="KW-1185">Reference proteome</keyword>
<dbReference type="InterPro" id="IPR054501">
    <property type="entry name" value="NCH2"/>
</dbReference>
<dbReference type="SUPFAM" id="SSF52540">
    <property type="entry name" value="P-loop containing nucleoside triphosphate hydrolases"/>
    <property type="match status" value="1"/>
</dbReference>
<dbReference type="CDD" id="cd00267">
    <property type="entry name" value="ABC_ATPase"/>
    <property type="match status" value="1"/>
</dbReference>
<evidence type="ECO:0000313" key="3">
    <source>
        <dbReference type="Proteomes" id="UP000252107"/>
    </source>
</evidence>
<name>A0A367QKY1_9NOSO</name>
<evidence type="ECO:0000313" key="2">
    <source>
        <dbReference type="EMBL" id="RCJ24858.1"/>
    </source>
</evidence>
<accession>A0A367QKY1</accession>
<protein>
    <submittedName>
        <fullName evidence="2">Histidine kinase</fullName>
    </submittedName>
</protein>
<gene>
    <name evidence="2" type="ORF">A6770_04025</name>
</gene>
<organism evidence="2 3">
    <name type="scientific">Nostoc minutum NIES-26</name>
    <dbReference type="NCBI Taxonomy" id="1844469"/>
    <lineage>
        <taxon>Bacteria</taxon>
        <taxon>Bacillati</taxon>
        <taxon>Cyanobacteriota</taxon>
        <taxon>Cyanophyceae</taxon>
        <taxon>Nostocales</taxon>
        <taxon>Nostocaceae</taxon>
        <taxon>Nostoc</taxon>
    </lineage>
</organism>
<dbReference type="Pfam" id="PF22727">
    <property type="entry name" value="NCH2"/>
    <property type="match status" value="1"/>
</dbReference>
<dbReference type="PANTHER" id="PTHR46844">
    <property type="entry name" value="SLR5058 PROTEIN"/>
    <property type="match status" value="1"/>
</dbReference>
<dbReference type="Pfam" id="PF05729">
    <property type="entry name" value="NACHT"/>
    <property type="match status" value="1"/>
</dbReference>